<evidence type="ECO:0000313" key="1">
    <source>
        <dbReference type="Proteomes" id="UP000887565"/>
    </source>
</evidence>
<protein>
    <submittedName>
        <fullName evidence="2">Uncharacterized protein</fullName>
    </submittedName>
</protein>
<sequence>MLGHCFVNHVDSMVFSAKMPPEFVEIFDVPDPDKAGSAILEPDPTIAVSIISQEVDEGCPSTMPVIVVAGT</sequence>
<proteinExistence type="predicted"/>
<keyword evidence="1" id="KW-1185">Reference proteome</keyword>
<organism evidence="1 2">
    <name type="scientific">Romanomermis culicivorax</name>
    <name type="common">Nematode worm</name>
    <dbReference type="NCBI Taxonomy" id="13658"/>
    <lineage>
        <taxon>Eukaryota</taxon>
        <taxon>Metazoa</taxon>
        <taxon>Ecdysozoa</taxon>
        <taxon>Nematoda</taxon>
        <taxon>Enoplea</taxon>
        <taxon>Dorylaimia</taxon>
        <taxon>Mermithida</taxon>
        <taxon>Mermithoidea</taxon>
        <taxon>Mermithidae</taxon>
        <taxon>Romanomermis</taxon>
    </lineage>
</organism>
<name>A0A915KJ72_ROMCU</name>
<reference evidence="2" key="1">
    <citation type="submission" date="2022-11" db="UniProtKB">
        <authorList>
            <consortium name="WormBaseParasite"/>
        </authorList>
    </citation>
    <scope>IDENTIFICATION</scope>
</reference>
<evidence type="ECO:0000313" key="2">
    <source>
        <dbReference type="WBParaSite" id="nRc.2.0.1.t38056-RA"/>
    </source>
</evidence>
<dbReference type="Proteomes" id="UP000887565">
    <property type="component" value="Unplaced"/>
</dbReference>
<accession>A0A915KJ72</accession>
<dbReference type="AlphaFoldDB" id="A0A915KJ72"/>
<dbReference type="WBParaSite" id="nRc.2.0.1.t38056-RA">
    <property type="protein sequence ID" value="nRc.2.0.1.t38056-RA"/>
    <property type="gene ID" value="nRc.2.0.1.g38056"/>
</dbReference>